<evidence type="ECO:0000313" key="11">
    <source>
        <dbReference type="EMBL" id="JAC97410.1"/>
    </source>
</evidence>
<evidence type="ECO:0000256" key="1">
    <source>
        <dbReference type="ARBA" id="ARBA00000441"/>
    </source>
</evidence>
<evidence type="ECO:0000256" key="4">
    <source>
        <dbReference type="ARBA" id="ARBA00013068"/>
    </source>
</evidence>
<evidence type="ECO:0000256" key="8">
    <source>
        <dbReference type="ARBA" id="ARBA00023270"/>
    </source>
</evidence>
<dbReference type="InterPro" id="IPR000741">
    <property type="entry name" value="FBA_I"/>
</dbReference>
<dbReference type="FunFam" id="3.20.20.70:FF:000140">
    <property type="entry name" value="Fructose-bisphosphate aldolase"/>
    <property type="match status" value="1"/>
</dbReference>
<comment type="similarity">
    <text evidence="3 9">Belongs to the class I fructose-bisphosphate aldolase family.</text>
</comment>
<evidence type="ECO:0000256" key="9">
    <source>
        <dbReference type="RuleBase" id="RU003994"/>
    </source>
</evidence>
<evidence type="ECO:0000256" key="3">
    <source>
        <dbReference type="ARBA" id="ARBA00010387"/>
    </source>
</evidence>
<dbReference type="PANTHER" id="PTHR11627">
    <property type="entry name" value="FRUCTOSE-BISPHOSPHATE ALDOLASE"/>
    <property type="match status" value="1"/>
</dbReference>
<evidence type="ECO:0000256" key="6">
    <source>
        <dbReference type="ARBA" id="ARBA00023152"/>
    </source>
</evidence>
<dbReference type="RefSeq" id="XP_011178773.1">
    <property type="nucleotide sequence ID" value="XM_011180471.3"/>
</dbReference>
<gene>
    <name evidence="11" type="primary">Ald_4</name>
    <name evidence="11" type="ORF">g.3254</name>
</gene>
<evidence type="ECO:0000256" key="7">
    <source>
        <dbReference type="ARBA" id="ARBA00023239"/>
    </source>
</evidence>
<dbReference type="GO" id="GO:0006096">
    <property type="term" value="P:glycolytic process"/>
    <property type="evidence" value="ECO:0007669"/>
    <property type="project" value="UniProtKB-UniPathway"/>
</dbReference>
<dbReference type="GO" id="GO:0004332">
    <property type="term" value="F:fructose-bisphosphate aldolase activity"/>
    <property type="evidence" value="ECO:0007669"/>
    <property type="project" value="UniProtKB-EC"/>
</dbReference>
<reference evidence="11" key="2">
    <citation type="journal article" date="2015" name="Gigascience">
        <title>Reconstructing a comprehensive transcriptome assembly of a white-pupal translocated strain of the pest fruit fly Bactrocera cucurbitae.</title>
        <authorList>
            <person name="Sim S.B."/>
            <person name="Calla B."/>
            <person name="Hall B."/>
            <person name="DeRego T."/>
            <person name="Geib S.M."/>
        </authorList>
    </citation>
    <scope>NUCLEOTIDE SEQUENCE</scope>
</reference>
<comment type="pathway">
    <text evidence="2 10">Carbohydrate degradation; glycolysis; D-glyceraldehyde 3-phosphate and glycerone phosphate from D-glucose: step 4/4.</text>
</comment>
<evidence type="ECO:0000256" key="10">
    <source>
        <dbReference type="RuleBase" id="RU004257"/>
    </source>
</evidence>
<dbReference type="CDD" id="cd00948">
    <property type="entry name" value="FBP_aldolase_I_a"/>
    <property type="match status" value="1"/>
</dbReference>
<dbReference type="AlphaFoldDB" id="A0A0A1WFG0"/>
<keyword evidence="8" id="KW-0704">Schiff base</keyword>
<dbReference type="EMBL" id="GBXI01016881">
    <property type="protein sequence ID" value="JAC97410.1"/>
    <property type="molecule type" value="Transcribed_RNA"/>
</dbReference>
<organism evidence="11">
    <name type="scientific">Zeugodacus cucurbitae</name>
    <name type="common">Melon fruit fly</name>
    <name type="synonym">Bactrocera cucurbitae</name>
    <dbReference type="NCBI Taxonomy" id="28588"/>
    <lineage>
        <taxon>Eukaryota</taxon>
        <taxon>Metazoa</taxon>
        <taxon>Ecdysozoa</taxon>
        <taxon>Arthropoda</taxon>
        <taxon>Hexapoda</taxon>
        <taxon>Insecta</taxon>
        <taxon>Pterygota</taxon>
        <taxon>Neoptera</taxon>
        <taxon>Endopterygota</taxon>
        <taxon>Diptera</taxon>
        <taxon>Brachycera</taxon>
        <taxon>Muscomorpha</taxon>
        <taxon>Tephritoidea</taxon>
        <taxon>Tephritidae</taxon>
        <taxon>Zeugodacus</taxon>
        <taxon>Zeugodacus</taxon>
    </lineage>
</organism>
<sequence>MGTNYQNVPCALQDELRRIANAIVAPGKGILAADESPNSLDKKFSPYNLPNNEENRRQYRQLLFTTENLQDYISGVILHNETLYQKADNGKTFGDLLRHRGIIVGIKVDNGIVPLPGTLDEGTTEGLDNLYCRCGKYKRDGCDFAKWRCVLKINKHTPSYQAIVENTNILARYAAICQSQGMVPIVEPEVLVDGDHDIIRAQKVTETVLAAQYKALHDHHVFLEGTLLKPNMILPGQNSCRKNSPEEVAYLTVQSFLRTVPAAVPGVLFLSGGQTEEDATVHLNALNAINLKRPWELSFSYGRALQASAMAAWAGKRENIPLGQAELRKRAKANSLARSGKYVAGSIPPFKTEQCLYVADHKY</sequence>
<dbReference type="InterPro" id="IPR029768">
    <property type="entry name" value="Aldolase_I_AS"/>
</dbReference>
<dbReference type="Gene3D" id="3.20.20.70">
    <property type="entry name" value="Aldolase class I"/>
    <property type="match status" value="1"/>
</dbReference>
<evidence type="ECO:0000256" key="2">
    <source>
        <dbReference type="ARBA" id="ARBA00004714"/>
    </source>
</evidence>
<dbReference type="NCBIfam" id="NF033379">
    <property type="entry name" value="FrucBisAld_I"/>
    <property type="match status" value="1"/>
</dbReference>
<reference evidence="11" key="1">
    <citation type="submission" date="2014-11" db="EMBL/GenBank/DDBJ databases">
        <authorList>
            <person name="Geib S."/>
        </authorList>
    </citation>
    <scope>NUCLEOTIDE SEQUENCE</scope>
</reference>
<evidence type="ECO:0000256" key="5">
    <source>
        <dbReference type="ARBA" id="ARBA00013779"/>
    </source>
</evidence>
<comment type="catalytic activity">
    <reaction evidence="1 9">
        <text>beta-D-fructose 1,6-bisphosphate = D-glyceraldehyde 3-phosphate + dihydroxyacetone phosphate</text>
        <dbReference type="Rhea" id="RHEA:14729"/>
        <dbReference type="ChEBI" id="CHEBI:32966"/>
        <dbReference type="ChEBI" id="CHEBI:57642"/>
        <dbReference type="ChEBI" id="CHEBI:59776"/>
        <dbReference type="EC" id="4.1.2.13"/>
    </reaction>
</comment>
<dbReference type="Pfam" id="PF00274">
    <property type="entry name" value="Glycolytic"/>
    <property type="match status" value="1"/>
</dbReference>
<dbReference type="CTD" id="105209841"/>
<dbReference type="EC" id="4.1.2.13" evidence="4 9"/>
<dbReference type="GeneID" id="105209841"/>
<dbReference type="PROSITE" id="PS00158">
    <property type="entry name" value="ALDOLASE_CLASS_I"/>
    <property type="match status" value="1"/>
</dbReference>
<name>A0A0A1WFG0_ZEUCU</name>
<dbReference type="OrthoDB" id="36455at2759"/>
<accession>A0A0A1WFG0</accession>
<protein>
    <recommendedName>
        <fullName evidence="5 9">Fructose-bisphosphate aldolase</fullName>
        <ecNumber evidence="4 9">4.1.2.13</ecNumber>
    </recommendedName>
</protein>
<dbReference type="SUPFAM" id="SSF51569">
    <property type="entry name" value="Aldolase"/>
    <property type="match status" value="1"/>
</dbReference>
<proteinExistence type="inferred from homology"/>
<dbReference type="UniPathway" id="UPA00109">
    <property type="reaction ID" value="UER00183"/>
</dbReference>
<dbReference type="InterPro" id="IPR013785">
    <property type="entry name" value="Aldolase_TIM"/>
</dbReference>
<keyword evidence="6 9" id="KW-0324">Glycolysis</keyword>
<keyword evidence="7 9" id="KW-0456">Lyase</keyword>